<feature type="compositionally biased region" description="Polar residues" evidence="2">
    <location>
        <begin position="879"/>
        <end position="897"/>
    </location>
</feature>
<feature type="region of interest" description="Disordered" evidence="2">
    <location>
        <begin position="875"/>
        <end position="908"/>
    </location>
</feature>
<protein>
    <submittedName>
        <fullName evidence="4">AAA family ATPase</fullName>
    </submittedName>
</protein>
<comment type="caution">
    <text evidence="4">The sequence shown here is derived from an EMBL/GenBank/DDBJ whole genome shotgun (WGS) entry which is preliminary data.</text>
</comment>
<proteinExistence type="predicted"/>
<dbReference type="RefSeq" id="WP_220102992.1">
    <property type="nucleotide sequence ID" value="NZ_JAHZSS010000003.1"/>
</dbReference>
<feature type="coiled-coil region" evidence="1">
    <location>
        <begin position="628"/>
        <end position="676"/>
    </location>
</feature>
<gene>
    <name evidence="4" type="ORF">K0504_04650</name>
</gene>
<organism evidence="4 5">
    <name type="scientific">Neiella holothuriorum</name>
    <dbReference type="NCBI Taxonomy" id="2870530"/>
    <lineage>
        <taxon>Bacteria</taxon>
        <taxon>Pseudomonadati</taxon>
        <taxon>Pseudomonadota</taxon>
        <taxon>Gammaproteobacteria</taxon>
        <taxon>Alteromonadales</taxon>
        <taxon>Echinimonadaceae</taxon>
        <taxon>Neiella</taxon>
    </lineage>
</organism>
<dbReference type="Pfam" id="PF13476">
    <property type="entry name" value="AAA_23"/>
    <property type="match status" value="1"/>
</dbReference>
<accession>A0ABS7EDM5</accession>
<evidence type="ECO:0000313" key="4">
    <source>
        <dbReference type="EMBL" id="MBW8190319.1"/>
    </source>
</evidence>
<feature type="coiled-coil region" evidence="1">
    <location>
        <begin position="246"/>
        <end position="280"/>
    </location>
</feature>
<dbReference type="Proteomes" id="UP001166251">
    <property type="component" value="Unassembled WGS sequence"/>
</dbReference>
<dbReference type="Gene3D" id="3.40.50.300">
    <property type="entry name" value="P-loop containing nucleotide triphosphate hydrolases"/>
    <property type="match status" value="2"/>
</dbReference>
<dbReference type="PANTHER" id="PTHR32114:SF2">
    <property type="entry name" value="ABC TRANSPORTER ABCH.3"/>
    <property type="match status" value="1"/>
</dbReference>
<name>A0ABS7EDM5_9GAMM</name>
<feature type="coiled-coil region" evidence="1">
    <location>
        <begin position="703"/>
        <end position="737"/>
    </location>
</feature>
<reference evidence="4" key="1">
    <citation type="submission" date="2021-07" db="EMBL/GenBank/DDBJ databases">
        <title>Neiella marina sp. nov., isolated from the intestinal content of sea cucumber Apostichopus japonicus.</title>
        <authorList>
            <person name="Bai X."/>
        </authorList>
    </citation>
    <scope>NUCLEOTIDE SEQUENCE</scope>
    <source>
        <strain evidence="4">126</strain>
    </source>
</reference>
<keyword evidence="1" id="KW-0175">Coiled coil</keyword>
<dbReference type="Pfam" id="PF13558">
    <property type="entry name" value="SbcC_Walker_B"/>
    <property type="match status" value="1"/>
</dbReference>
<feature type="domain" description="Rad50/SbcC-type AAA" evidence="3">
    <location>
        <begin position="5"/>
        <end position="218"/>
    </location>
</feature>
<evidence type="ECO:0000259" key="3">
    <source>
        <dbReference type="Pfam" id="PF13476"/>
    </source>
</evidence>
<dbReference type="PANTHER" id="PTHR32114">
    <property type="entry name" value="ABC TRANSPORTER ABCH.3"/>
    <property type="match status" value="1"/>
</dbReference>
<evidence type="ECO:0000256" key="2">
    <source>
        <dbReference type="SAM" id="MobiDB-lite"/>
    </source>
</evidence>
<dbReference type="InterPro" id="IPR038729">
    <property type="entry name" value="Rad50/SbcC_AAA"/>
</dbReference>
<dbReference type="EMBL" id="JAHZSS010000003">
    <property type="protein sequence ID" value="MBW8190319.1"/>
    <property type="molecule type" value="Genomic_DNA"/>
</dbReference>
<dbReference type="InterPro" id="IPR027417">
    <property type="entry name" value="P-loop_NTPase"/>
</dbReference>
<feature type="compositionally biased region" description="Low complexity" evidence="2">
    <location>
        <begin position="455"/>
        <end position="467"/>
    </location>
</feature>
<feature type="compositionally biased region" description="Basic and acidic residues" evidence="2">
    <location>
        <begin position="898"/>
        <end position="908"/>
    </location>
</feature>
<evidence type="ECO:0000256" key="1">
    <source>
        <dbReference type="SAM" id="Coils"/>
    </source>
</evidence>
<feature type="coiled-coil region" evidence="1">
    <location>
        <begin position="957"/>
        <end position="1053"/>
    </location>
</feature>
<keyword evidence="5" id="KW-1185">Reference proteome</keyword>
<evidence type="ECO:0000313" key="5">
    <source>
        <dbReference type="Proteomes" id="UP001166251"/>
    </source>
</evidence>
<dbReference type="SUPFAM" id="SSF52540">
    <property type="entry name" value="P-loop containing nucleoside triphosphate hydrolases"/>
    <property type="match status" value="2"/>
</dbReference>
<feature type="region of interest" description="Disordered" evidence="2">
    <location>
        <begin position="450"/>
        <end position="471"/>
    </location>
</feature>
<sequence length="1224" mass="138472">MKILSVTLQNLNSLKEKWTIDFTADKFANNGLFAITGPTGAGKSTIYDAICLALYHKTPRLSVSKESNELMTRGTAECLAEVEFEAKGKRYRAHWSQRRARGHVDGNLQSPLAELAEITANGANIIENKLSAVRKAVEDITRLDFGRFTRSMMLAQGAFDAFLTAKENDRAQLLEEMTGTEIYQKISQRAFEHAREAKRRTESIEDQISGVDLLDAQQLELTQQELVQNETILSAHKQLHQQLEQERQWHHNVAQASAELEQCEQELAAANQAERLAQSELQSLTLAEPAAKLKPYDKAEQAAFQHKTDIEQTLATATREQAKLSQQQQRNQEDLALHQQALETAVAEQKHLETLLAEQIEPLDKQLIALQTQVKTEQEQSRLQAENIEKSEATLASELNAEQHDQQTLEQLNQSLQSRAHDAHLTERLPVIRHQIEQWRRAEQARSEVEKKVASSKAQQQQVAESQADTEHKLEALQAEATEIDKRKQEGANHLAQLLGEHSESQLRAKQAQLVEQRTLREALQREQQSYLNNSALYQSKSLQQTQFTQKIEALTTQVAQANEALEHERSIYRKLQEQLRLEQKIADLESHRAQLQPDTPCPLCGALEHPLADPNNLPAVADTELQLKQLQLRGEQSSESLKALEIELSTGHQQLAGCQRELQQLQRNLDSSLENWRTLIDQASLSFQIADQNELTQWLTEQTNAEKSLAELIESIDNANANMSKVESNHQQLLVDLASQRGAQQTQQAERAGITLQLNDYQSNEENLVSTVQLAHTELLGSLELTNRQPPELAKADDWLDELKQAEANYNALVVDAKLLQEQITTRQHHIVQLQQQLVSAKSYLDAKKRALEPLLRQLNELNDQRFSLLAHDKPSQRRTQAEQVVSAARQQSNEAQNRHQDVAQQQKEVEGRLHQLRESLLKANDNHQVAANQFEQTLAASPFANRQDFLQAQVMDDELTRLRDLKQNLDKCKELAVRRQQEVANKVQSLTEQRVSEQSTEQVTGQIVELNQRIEAKQQQIGAIRQRLDRNKEQRTRHQGLLDELELHNKELAHWEHLNSLIGSSQGDKFRKYAQGLTLGHLVYLANHHLQALDKRYQLTRRKDENLALAIIDTWQADNVRVVETLSGGERFLVSLSLALGLSDLVSDRTSIDSLFLDEGFGTLDSDTLDVALNALDNLQSSGRMVGIISHVPALKERIPTQIVVSKGAGVGYSKLERIYAA</sequence>
<feature type="coiled-coil region" evidence="1">
    <location>
        <begin position="552"/>
        <end position="583"/>
    </location>
</feature>